<dbReference type="InterPro" id="IPR044492">
    <property type="entry name" value="P_typ_ATPase_HD_dom"/>
</dbReference>
<keyword evidence="19" id="KW-1185">Reference proteome</keyword>
<dbReference type="Gene3D" id="3.30.70.100">
    <property type="match status" value="1"/>
</dbReference>
<dbReference type="InterPro" id="IPR023298">
    <property type="entry name" value="ATPase_P-typ_TM_dom_sf"/>
</dbReference>
<dbReference type="Gene3D" id="3.40.50.1000">
    <property type="entry name" value="HAD superfamily/HAD-like"/>
    <property type="match status" value="1"/>
</dbReference>
<dbReference type="InterPro" id="IPR008250">
    <property type="entry name" value="ATPase_P-typ_transduc_dom_A_sf"/>
</dbReference>
<dbReference type="PRINTS" id="PR00943">
    <property type="entry name" value="CUATPASE"/>
</dbReference>
<evidence type="ECO:0000256" key="5">
    <source>
        <dbReference type="ARBA" id="ARBA00022692"/>
    </source>
</evidence>
<keyword evidence="9" id="KW-1278">Translocase</keyword>
<feature type="transmembrane region" description="Helical" evidence="16">
    <location>
        <begin position="85"/>
        <end position="102"/>
    </location>
</feature>
<evidence type="ECO:0000256" key="16">
    <source>
        <dbReference type="RuleBase" id="RU362081"/>
    </source>
</evidence>
<dbReference type="SFLD" id="SFLDF00027">
    <property type="entry name" value="p-type_atpase"/>
    <property type="match status" value="1"/>
</dbReference>
<dbReference type="PRINTS" id="PR00119">
    <property type="entry name" value="CATATPASE"/>
</dbReference>
<dbReference type="SUPFAM" id="SSF81665">
    <property type="entry name" value="Calcium ATPase, transmembrane domain M"/>
    <property type="match status" value="1"/>
</dbReference>
<feature type="transmembrane region" description="Helical" evidence="16">
    <location>
        <begin position="669"/>
        <end position="691"/>
    </location>
</feature>
<dbReference type="Gene3D" id="3.40.1110.10">
    <property type="entry name" value="Calcium-transporting ATPase, cytoplasmic domain N"/>
    <property type="match status" value="1"/>
</dbReference>
<evidence type="ECO:0000256" key="11">
    <source>
        <dbReference type="ARBA" id="ARBA00023136"/>
    </source>
</evidence>
<keyword evidence="6 16" id="KW-0479">Metal-binding</keyword>
<dbReference type="EC" id="7.2.2.9" evidence="13"/>
<accession>A0ABS5HFN4</accession>
<dbReference type="InterPro" id="IPR006121">
    <property type="entry name" value="HMA_dom"/>
</dbReference>
<evidence type="ECO:0000256" key="15">
    <source>
        <dbReference type="ARBA" id="ARBA00047424"/>
    </source>
</evidence>
<keyword evidence="10 16" id="KW-1133">Transmembrane helix</keyword>
<feature type="transmembrane region" description="Helical" evidence="16">
    <location>
        <begin position="331"/>
        <end position="353"/>
    </location>
</feature>
<dbReference type="PANTHER" id="PTHR43520">
    <property type="entry name" value="ATP7, ISOFORM B"/>
    <property type="match status" value="1"/>
</dbReference>
<dbReference type="PROSITE" id="PS50846">
    <property type="entry name" value="HMA_2"/>
    <property type="match status" value="1"/>
</dbReference>
<feature type="transmembrane region" description="Helical" evidence="16">
    <location>
        <begin position="148"/>
        <end position="171"/>
    </location>
</feature>
<dbReference type="InterPro" id="IPR059000">
    <property type="entry name" value="ATPase_P-type_domA"/>
</dbReference>
<dbReference type="SFLD" id="SFLDG00002">
    <property type="entry name" value="C1.7:_P-type_atpase_like"/>
    <property type="match status" value="1"/>
</dbReference>
<evidence type="ECO:0000256" key="14">
    <source>
        <dbReference type="ARBA" id="ARBA00040690"/>
    </source>
</evidence>
<evidence type="ECO:0000256" key="7">
    <source>
        <dbReference type="ARBA" id="ARBA00022741"/>
    </source>
</evidence>
<proteinExistence type="inferred from homology"/>
<dbReference type="Pfam" id="PF00403">
    <property type="entry name" value="HMA"/>
    <property type="match status" value="1"/>
</dbReference>
<dbReference type="InterPro" id="IPR023299">
    <property type="entry name" value="ATPase_P-typ_cyto_dom_N"/>
</dbReference>
<dbReference type="EMBL" id="JAGSSW010000001">
    <property type="protein sequence ID" value="MBR8463071.1"/>
    <property type="molecule type" value="Genomic_DNA"/>
</dbReference>
<keyword evidence="8 16" id="KW-0067">ATP-binding</keyword>
<feature type="domain" description="HMA" evidence="17">
    <location>
        <begin position="3"/>
        <end position="68"/>
    </location>
</feature>
<feature type="transmembrane region" description="Helical" evidence="16">
    <location>
        <begin position="177"/>
        <end position="196"/>
    </location>
</feature>
<dbReference type="CDD" id="cd00371">
    <property type="entry name" value="HMA"/>
    <property type="match status" value="1"/>
</dbReference>
<evidence type="ECO:0000256" key="3">
    <source>
        <dbReference type="ARBA" id="ARBA00006024"/>
    </source>
</evidence>
<evidence type="ECO:0000256" key="4">
    <source>
        <dbReference type="ARBA" id="ARBA00022553"/>
    </source>
</evidence>
<keyword evidence="4" id="KW-0597">Phosphoprotein</keyword>
<dbReference type="InterPro" id="IPR036412">
    <property type="entry name" value="HAD-like_sf"/>
</dbReference>
<evidence type="ECO:0000256" key="10">
    <source>
        <dbReference type="ARBA" id="ARBA00022989"/>
    </source>
</evidence>
<feature type="transmembrane region" description="Helical" evidence="16">
    <location>
        <begin position="697"/>
        <end position="716"/>
    </location>
</feature>
<dbReference type="SUPFAM" id="SSF55008">
    <property type="entry name" value="HMA, heavy metal-associated domain"/>
    <property type="match status" value="1"/>
</dbReference>
<dbReference type="InterPro" id="IPR001757">
    <property type="entry name" value="P_typ_ATPase"/>
</dbReference>
<dbReference type="SUPFAM" id="SSF56784">
    <property type="entry name" value="HAD-like"/>
    <property type="match status" value="1"/>
</dbReference>
<dbReference type="InterPro" id="IPR027256">
    <property type="entry name" value="P-typ_ATPase_IB"/>
</dbReference>
<feature type="transmembrane region" description="Helical" evidence="16">
    <location>
        <begin position="359"/>
        <end position="389"/>
    </location>
</feature>
<comment type="subcellular location">
    <subcellularLocation>
        <location evidence="2 16">Cell membrane</location>
    </subcellularLocation>
    <subcellularLocation>
        <location evidence="1">Endomembrane system</location>
        <topology evidence="1">Multi-pass membrane protein</topology>
    </subcellularLocation>
</comment>
<comment type="catalytic activity">
    <reaction evidence="15">
        <text>Cu(2+)(in) + ATP + H2O = Cu(2+)(out) + ADP + phosphate + H(+)</text>
        <dbReference type="Rhea" id="RHEA:10376"/>
        <dbReference type="ChEBI" id="CHEBI:15377"/>
        <dbReference type="ChEBI" id="CHEBI:15378"/>
        <dbReference type="ChEBI" id="CHEBI:29036"/>
        <dbReference type="ChEBI" id="CHEBI:30616"/>
        <dbReference type="ChEBI" id="CHEBI:43474"/>
        <dbReference type="ChEBI" id="CHEBI:456216"/>
        <dbReference type="EC" id="7.2.2.9"/>
    </reaction>
</comment>
<gene>
    <name evidence="18" type="ORF">KDD93_00585</name>
</gene>
<dbReference type="InterPro" id="IPR023214">
    <property type="entry name" value="HAD_sf"/>
</dbReference>
<comment type="similarity">
    <text evidence="3 16">Belongs to the cation transport ATPase (P-type) (TC 3.A.3) family. Type IB subfamily.</text>
</comment>
<keyword evidence="7 16" id="KW-0547">Nucleotide-binding</keyword>
<feature type="transmembrane region" description="Helical" evidence="16">
    <location>
        <begin position="114"/>
        <end position="136"/>
    </location>
</feature>
<evidence type="ECO:0000256" key="9">
    <source>
        <dbReference type="ARBA" id="ARBA00022967"/>
    </source>
</evidence>
<evidence type="ECO:0000256" key="13">
    <source>
        <dbReference type="ARBA" id="ARBA00038904"/>
    </source>
</evidence>
<keyword evidence="5 16" id="KW-0812">Transmembrane</keyword>
<comment type="function">
    <text evidence="12">Probably involved in copper export.</text>
</comment>
<evidence type="ECO:0000256" key="12">
    <source>
        <dbReference type="ARBA" id="ARBA00037143"/>
    </source>
</evidence>
<evidence type="ECO:0000259" key="17">
    <source>
        <dbReference type="PROSITE" id="PS50846"/>
    </source>
</evidence>
<dbReference type="NCBIfam" id="TIGR01525">
    <property type="entry name" value="ATPase-IB_hvy"/>
    <property type="match status" value="1"/>
</dbReference>
<evidence type="ECO:0000256" key="1">
    <source>
        <dbReference type="ARBA" id="ARBA00004127"/>
    </source>
</evidence>
<dbReference type="NCBIfam" id="TIGR01511">
    <property type="entry name" value="ATPase-IB1_Cu"/>
    <property type="match status" value="1"/>
</dbReference>
<reference evidence="18 19" key="1">
    <citation type="submission" date="2021-04" db="EMBL/GenBank/DDBJ databases">
        <title>Molecular and phenotypic characterization and identification of bacterial isolates recovered from the Anatolian ground squirrels (Spermophilus xanthoprymnus) and which have the potential to form a new species in the Campylobacter genus.</title>
        <authorList>
            <person name="Aydin F."/>
            <person name="Abay S."/>
            <person name="Kayman T."/>
            <person name="Karakaya E."/>
            <person name="Mustak H.K."/>
            <person name="Mustak I.B."/>
            <person name="Bilgin N."/>
            <person name="Duzler A."/>
            <person name="Sahin O."/>
            <person name="Guran O."/>
            <person name="Saticioglu I.B."/>
        </authorList>
    </citation>
    <scope>NUCLEOTIDE SEQUENCE [LARGE SCALE GENOMIC DNA]</scope>
    <source>
        <strain evidence="19">faydin-G24</strain>
    </source>
</reference>
<dbReference type="Proteomes" id="UP000682951">
    <property type="component" value="Unassembled WGS sequence"/>
</dbReference>
<dbReference type="SFLD" id="SFLDS00003">
    <property type="entry name" value="Haloacid_Dehalogenase"/>
    <property type="match status" value="1"/>
</dbReference>
<keyword evidence="16" id="KW-1003">Cell membrane</keyword>
<dbReference type="InterPro" id="IPR036163">
    <property type="entry name" value="HMA_dom_sf"/>
</dbReference>
<evidence type="ECO:0000256" key="2">
    <source>
        <dbReference type="ARBA" id="ARBA00004236"/>
    </source>
</evidence>
<dbReference type="PROSITE" id="PS01229">
    <property type="entry name" value="COF_2"/>
    <property type="match status" value="1"/>
</dbReference>
<dbReference type="SUPFAM" id="SSF81653">
    <property type="entry name" value="Calcium ATPase, transduction domain A"/>
    <property type="match status" value="1"/>
</dbReference>
<name>A0ABS5HFN4_9BACT</name>
<organism evidence="18 19">
    <name type="scientific">Campylobacter anatolicus</name>
    <dbReference type="NCBI Taxonomy" id="2829105"/>
    <lineage>
        <taxon>Bacteria</taxon>
        <taxon>Pseudomonadati</taxon>
        <taxon>Campylobacterota</taxon>
        <taxon>Epsilonproteobacteria</taxon>
        <taxon>Campylobacterales</taxon>
        <taxon>Campylobacteraceae</taxon>
        <taxon>Campylobacter</taxon>
    </lineage>
</organism>
<dbReference type="Pfam" id="PF00702">
    <property type="entry name" value="Hydrolase"/>
    <property type="match status" value="1"/>
</dbReference>
<keyword evidence="11 16" id="KW-0472">Membrane</keyword>
<dbReference type="NCBIfam" id="TIGR01494">
    <property type="entry name" value="ATPase_P-type"/>
    <property type="match status" value="1"/>
</dbReference>
<dbReference type="Gene3D" id="2.70.150.10">
    <property type="entry name" value="Calcium-transporting ATPase, cytoplasmic transduction domain A"/>
    <property type="match status" value="1"/>
</dbReference>
<dbReference type="PANTHER" id="PTHR43520:SF8">
    <property type="entry name" value="P-TYPE CU(+) TRANSPORTER"/>
    <property type="match status" value="1"/>
</dbReference>
<protein>
    <recommendedName>
        <fullName evidence="14">Copper-transporting ATPase</fullName>
        <ecNumber evidence="13">7.2.2.9</ecNumber>
    </recommendedName>
</protein>
<comment type="caution">
    <text evidence="18">The sequence shown here is derived from an EMBL/GenBank/DDBJ whole genome shotgun (WGS) entry which is preliminary data.</text>
</comment>
<evidence type="ECO:0000256" key="8">
    <source>
        <dbReference type="ARBA" id="ARBA00022840"/>
    </source>
</evidence>
<evidence type="ECO:0000313" key="19">
    <source>
        <dbReference type="Proteomes" id="UP000682951"/>
    </source>
</evidence>
<evidence type="ECO:0000313" key="18">
    <source>
        <dbReference type="EMBL" id="MBR8463071.1"/>
    </source>
</evidence>
<dbReference type="Pfam" id="PF00122">
    <property type="entry name" value="E1-E2_ATPase"/>
    <property type="match status" value="1"/>
</dbReference>
<evidence type="ECO:0000256" key="6">
    <source>
        <dbReference type="ARBA" id="ARBA00022723"/>
    </source>
</evidence>
<sequence length="725" mass="78150">MSKNLKLNITGMTCINCSNAIEKVAKKLDGVIEAKVSFANSIGEFILRDDSVRETLEAKIKKLGYDVATNIDDFEQKRAKHIKNLRNKFIFSLIVSVVIMTLEMSGEQSSFKNFLMLALVLLVIVYAGRDFFTHAFEAVKNRNYDMNVLVALGTGSAFAYSLFVCLASSTLPDALRYMYVSGSAMIITFVLLGKFLEERSKAKAGDYLKALLQIAPKTALVVKPDGQNIAVDVNELNVGDIVVVKNGYNVPCDGVIIQGGAEVDTSALTGESLPIYKKVGDSVFAGTLNTNGYISIKVTKRSNQTLLSQILSLLSDASTKKMNISRFADRVANIFVPSVIAIAIVAFIAWIVLSGNVAYAASSAICVLIISCPCALGLATPIAIISALARGAKDGILIKNPEVIEIMKDIKFVVFDKTGTLSKGKISVNGSNLSHYHLCLVASVEALSEHHISKAIVAYAEQNCIKPLKLAGKFENIVGFGITYKDENNFIIIGNEKLLNDNNIYLNNTQKADENEIFQSGSGIVLCAINGEFVGFVSLSDELKADAKYSIDRLKSLGVKSIILSGDSENVVSKVASELGVDEFYAHMLPTDKFDKIAELSQQGKVMFVGDGINDSPSLKRADVGIAMNSGSDIAKTAGDIVLIKNNVSGVLNTLSLGVNTIKTIKQNLFWAFVYNALCIPVAAGALYPLFGVLLSPVYGALAMCFSSVTVVLNSLRLRFLNLKG</sequence>
<dbReference type="RefSeq" id="WP_212141348.1">
    <property type="nucleotide sequence ID" value="NZ_JAGSSW010000001.1"/>
</dbReference>